<dbReference type="AlphaFoldDB" id="A0A2J6RYJ0"/>
<dbReference type="PROSITE" id="PS50011">
    <property type="entry name" value="PROTEIN_KINASE_DOM"/>
    <property type="match status" value="1"/>
</dbReference>
<dbReference type="EMBL" id="KZ613942">
    <property type="protein sequence ID" value="PMD43575.1"/>
    <property type="molecule type" value="Genomic_DNA"/>
</dbReference>
<dbReference type="Pfam" id="PF00069">
    <property type="entry name" value="Pkinase"/>
    <property type="match status" value="1"/>
</dbReference>
<keyword evidence="2" id="KW-0808">Transferase</keyword>
<name>A0A2J6RYJ0_HYAVF</name>
<dbReference type="InterPro" id="IPR053083">
    <property type="entry name" value="TF_kinase-domain_protein"/>
</dbReference>
<protein>
    <submittedName>
        <fullName evidence="2">Kinase-like protein</fullName>
    </submittedName>
</protein>
<organism evidence="2 3">
    <name type="scientific">Hyaloscypha variabilis (strain UAMH 11265 / GT02V1 / F)</name>
    <name type="common">Meliniomyces variabilis</name>
    <dbReference type="NCBI Taxonomy" id="1149755"/>
    <lineage>
        <taxon>Eukaryota</taxon>
        <taxon>Fungi</taxon>
        <taxon>Dikarya</taxon>
        <taxon>Ascomycota</taxon>
        <taxon>Pezizomycotina</taxon>
        <taxon>Leotiomycetes</taxon>
        <taxon>Helotiales</taxon>
        <taxon>Hyaloscyphaceae</taxon>
        <taxon>Hyaloscypha</taxon>
        <taxon>Hyaloscypha variabilis</taxon>
    </lineage>
</organism>
<keyword evidence="2" id="KW-0418">Kinase</keyword>
<dbReference type="InterPro" id="IPR011009">
    <property type="entry name" value="Kinase-like_dom_sf"/>
</dbReference>
<dbReference type="GO" id="GO:0004672">
    <property type="term" value="F:protein kinase activity"/>
    <property type="evidence" value="ECO:0007669"/>
    <property type="project" value="InterPro"/>
</dbReference>
<accession>A0A2J6RYJ0</accession>
<dbReference type="STRING" id="1149755.A0A2J6RYJ0"/>
<feature type="domain" description="Protein kinase" evidence="1">
    <location>
        <begin position="201"/>
        <end position="509"/>
    </location>
</feature>
<reference evidence="2 3" key="1">
    <citation type="submission" date="2016-04" db="EMBL/GenBank/DDBJ databases">
        <title>A degradative enzymes factory behind the ericoid mycorrhizal symbiosis.</title>
        <authorList>
            <consortium name="DOE Joint Genome Institute"/>
            <person name="Martino E."/>
            <person name="Morin E."/>
            <person name="Grelet G."/>
            <person name="Kuo A."/>
            <person name="Kohler A."/>
            <person name="Daghino S."/>
            <person name="Barry K."/>
            <person name="Choi C."/>
            <person name="Cichocki N."/>
            <person name="Clum A."/>
            <person name="Copeland A."/>
            <person name="Hainaut M."/>
            <person name="Haridas S."/>
            <person name="Labutti K."/>
            <person name="Lindquist E."/>
            <person name="Lipzen A."/>
            <person name="Khouja H.-R."/>
            <person name="Murat C."/>
            <person name="Ohm R."/>
            <person name="Olson A."/>
            <person name="Spatafora J."/>
            <person name="Veneault-Fourrey C."/>
            <person name="Henrissat B."/>
            <person name="Grigoriev I."/>
            <person name="Martin F."/>
            <person name="Perotto S."/>
        </authorList>
    </citation>
    <scope>NUCLEOTIDE SEQUENCE [LARGE SCALE GENOMIC DNA]</scope>
    <source>
        <strain evidence="2 3">F</strain>
    </source>
</reference>
<dbReference type="SUPFAM" id="SSF56112">
    <property type="entry name" value="Protein kinase-like (PK-like)"/>
    <property type="match status" value="1"/>
</dbReference>
<sequence length="596" mass="68222">MSVTSKDIVPCDFINAIKKQRCASITAIDELRREAVQKGSRHDWSDANLLFPPTLLQKFLSNKQRLELILGCQCAICKCFSDGSSVAVNTTLINRLRHQNEDDLRRLFVALLFMGAGFIARHLCGIHTNGLDLGPQEADIQALFSRARQQDLWTKKRDPNADRLLAIFKDTRKIFQVPKFDLPDQDILVTKKFRGHENLPFLNEQPLGNQDRAHIWSFEIHSEYRGENVPEKLVRKELPAINAVETKVFEALKSLALPKKRHFINLEFSYNYHGQENHVFKKYPGSLEDIFRGEELSVKRPSPQNYRDSILHHWLWQGAMDIVDSLALFHSPEFFPRSDRGPITAAHFDIKPANVLADDDGYLVLADFGDTRIVKKGERFKTSGGDYNYGPPGPRNGTEVTWSQAYDVWSMACVLTEIIEYVWRRNGCEAIEDFREHRTADNENSHEAFWMPDNGDYKLRKSVKDILSEYKSHEDRYLRQVADLLEGMFAVQEFKRPSMVQCSQRLAMIFQNVSTDPYPQPCEGEILISDLGTKSPLRNMLTHVERMSKATVSREKCTMFMSLNESKGKLRLVLLTVGKSPQDGKPIPTQIDSSGL</sequence>
<proteinExistence type="predicted"/>
<dbReference type="Gene3D" id="1.10.510.10">
    <property type="entry name" value="Transferase(Phosphotransferase) domain 1"/>
    <property type="match status" value="1"/>
</dbReference>
<dbReference type="SMART" id="SM00220">
    <property type="entry name" value="S_TKc"/>
    <property type="match status" value="1"/>
</dbReference>
<keyword evidence="3" id="KW-1185">Reference proteome</keyword>
<evidence type="ECO:0000313" key="3">
    <source>
        <dbReference type="Proteomes" id="UP000235786"/>
    </source>
</evidence>
<dbReference type="PANTHER" id="PTHR44305">
    <property type="entry name" value="SI:DKEY-192D15.2-RELATED"/>
    <property type="match status" value="1"/>
</dbReference>
<dbReference type="OrthoDB" id="4062651at2759"/>
<dbReference type="GO" id="GO:0005524">
    <property type="term" value="F:ATP binding"/>
    <property type="evidence" value="ECO:0007669"/>
    <property type="project" value="InterPro"/>
</dbReference>
<evidence type="ECO:0000259" key="1">
    <source>
        <dbReference type="PROSITE" id="PS50011"/>
    </source>
</evidence>
<dbReference type="InterPro" id="IPR000719">
    <property type="entry name" value="Prot_kinase_dom"/>
</dbReference>
<evidence type="ECO:0000313" key="2">
    <source>
        <dbReference type="EMBL" id="PMD43575.1"/>
    </source>
</evidence>
<gene>
    <name evidence="2" type="ORF">L207DRAFT_300406</name>
</gene>
<dbReference type="Proteomes" id="UP000235786">
    <property type="component" value="Unassembled WGS sequence"/>
</dbReference>